<dbReference type="EMBL" id="CM018047">
    <property type="protein sequence ID" value="KAA8524482.1"/>
    <property type="molecule type" value="Genomic_DNA"/>
</dbReference>
<evidence type="ECO:0000313" key="3">
    <source>
        <dbReference type="Proteomes" id="UP000325577"/>
    </source>
</evidence>
<protein>
    <recommendedName>
        <fullName evidence="1">FBD domain-containing protein</fullName>
    </recommendedName>
</protein>
<dbReference type="SMART" id="SM00579">
    <property type="entry name" value="FBD"/>
    <property type="match status" value="1"/>
</dbReference>
<accession>A0A5J5A3U5</accession>
<evidence type="ECO:0000259" key="1">
    <source>
        <dbReference type="SMART" id="SM00579"/>
    </source>
</evidence>
<reference evidence="2 3" key="1">
    <citation type="submission" date="2019-09" db="EMBL/GenBank/DDBJ databases">
        <title>A chromosome-level genome assembly of the Chinese tupelo Nyssa sinensis.</title>
        <authorList>
            <person name="Yang X."/>
            <person name="Kang M."/>
            <person name="Yang Y."/>
            <person name="Xiong H."/>
            <person name="Wang M."/>
            <person name="Zhang Z."/>
            <person name="Wang Z."/>
            <person name="Wu H."/>
            <person name="Ma T."/>
            <person name="Liu J."/>
            <person name="Xi Z."/>
        </authorList>
    </citation>
    <scope>NUCLEOTIDE SEQUENCE [LARGE SCALE GENOMIC DNA]</scope>
    <source>
        <strain evidence="2">J267</strain>
        <tissue evidence="2">Leaf</tissue>
    </source>
</reference>
<evidence type="ECO:0000313" key="2">
    <source>
        <dbReference type="EMBL" id="KAA8524482.1"/>
    </source>
</evidence>
<dbReference type="PANTHER" id="PTHR31900">
    <property type="entry name" value="F-BOX/RNI SUPERFAMILY PROTEIN-RELATED"/>
    <property type="match status" value="1"/>
</dbReference>
<dbReference type="Pfam" id="PF23622">
    <property type="entry name" value="LRR_At1g61320_AtMIF1"/>
    <property type="match status" value="1"/>
</dbReference>
<dbReference type="InterPro" id="IPR006566">
    <property type="entry name" value="FBD"/>
</dbReference>
<gene>
    <name evidence="2" type="ORF">F0562_010905</name>
</gene>
<dbReference type="Proteomes" id="UP000325577">
    <property type="component" value="Linkage Group LG4"/>
</dbReference>
<dbReference type="InterPro" id="IPR050232">
    <property type="entry name" value="FBL13/AtMIF1-like"/>
</dbReference>
<dbReference type="InterPro" id="IPR036047">
    <property type="entry name" value="F-box-like_dom_sf"/>
</dbReference>
<keyword evidence="3" id="KW-1185">Reference proteome</keyword>
<organism evidence="2 3">
    <name type="scientific">Nyssa sinensis</name>
    <dbReference type="NCBI Taxonomy" id="561372"/>
    <lineage>
        <taxon>Eukaryota</taxon>
        <taxon>Viridiplantae</taxon>
        <taxon>Streptophyta</taxon>
        <taxon>Embryophyta</taxon>
        <taxon>Tracheophyta</taxon>
        <taxon>Spermatophyta</taxon>
        <taxon>Magnoliopsida</taxon>
        <taxon>eudicotyledons</taxon>
        <taxon>Gunneridae</taxon>
        <taxon>Pentapetalae</taxon>
        <taxon>asterids</taxon>
        <taxon>Cornales</taxon>
        <taxon>Nyssaceae</taxon>
        <taxon>Nyssa</taxon>
    </lineage>
</organism>
<feature type="domain" description="FBD" evidence="1">
    <location>
        <begin position="416"/>
        <end position="508"/>
    </location>
</feature>
<dbReference type="PANTHER" id="PTHR31900:SF30">
    <property type="entry name" value="SUPERFAMILY PROTEIN, PUTATIVE-RELATED"/>
    <property type="match status" value="1"/>
</dbReference>
<proteinExistence type="predicted"/>
<sequence>MSSVFSSKRQTSHEEEQMDRISTLPESVISHILSFLPTKDAVKTILVPGFGNLWTCAHNLSFDHCSYHVCGEVDYDNGPEYNERFLNLIRHVLLLHQTSTIQKFHLKFEFSLFWSLDEEGDDDFLYASKEKRMADEITTWIYFVMRRKVKFLDLDLLGCGINEAGCSYNLPNVVLNNDYLIKLNLAGFAIRSHGQINLKSLGTILLKRVFLNDKIMGEILNGCPLLEELSLEKCYGLGKLNITNPNTKNLIVIHGFRESWLEISCPNIKSLKIAGSIDYVYLKNASSVIDTSVYFSHSFKCACKDCREVRLLFKKLSRSRIFTPCTWCILVLTIWKFTNFPCPFFYWRSLVLNVSLTKWHLPGISSLLRNSPYLETLTMYICPGCYDIFKGDDQLWIQAYDFDDVNYWNSQEANFTCLTHHLKTIMIYGYITEPYVIELVEFLLKRATVLEKMVFSTSKTLQPEHPYYFFAAAVDRQKHHFTSEKLLAISQRLLSIPRASTRAVIHFSC</sequence>
<dbReference type="AlphaFoldDB" id="A0A5J5A3U5"/>
<dbReference type="InterPro" id="IPR055357">
    <property type="entry name" value="LRR_At1g61320_AtMIF1"/>
</dbReference>
<dbReference type="SUPFAM" id="SSF81383">
    <property type="entry name" value="F-box domain"/>
    <property type="match status" value="1"/>
</dbReference>
<name>A0A5J5A3U5_9ASTE</name>
<dbReference type="OrthoDB" id="1939276at2759"/>